<reference evidence="2" key="2">
    <citation type="journal article" date="2018" name="Mol. Plant Microbe Interact.">
        <title>Genome sequence resources for the wheat stripe rust pathogen (Puccinia striiformis f. sp. tritici) and the barley stripe rust pathogen (Puccinia striiformis f. sp. hordei).</title>
        <authorList>
            <person name="Xia C."/>
            <person name="Wang M."/>
            <person name="Yin C."/>
            <person name="Cornejo O.E."/>
            <person name="Hulbert S.H."/>
            <person name="Chen X."/>
        </authorList>
    </citation>
    <scope>NUCLEOTIDE SEQUENCE [LARGE SCALE GENOMIC DNA]</scope>
    <source>
        <strain evidence="2">93-210</strain>
    </source>
</reference>
<organism evidence="1 2">
    <name type="scientific">Puccinia striiformis f. sp. tritici</name>
    <dbReference type="NCBI Taxonomy" id="168172"/>
    <lineage>
        <taxon>Eukaryota</taxon>
        <taxon>Fungi</taxon>
        <taxon>Dikarya</taxon>
        <taxon>Basidiomycota</taxon>
        <taxon>Pucciniomycotina</taxon>
        <taxon>Pucciniomycetes</taxon>
        <taxon>Pucciniales</taxon>
        <taxon>Pucciniaceae</taxon>
        <taxon>Puccinia</taxon>
    </lineage>
</organism>
<name>A0ACC0DUB0_9BASI</name>
<dbReference type="Proteomes" id="UP001060170">
    <property type="component" value="Chromosome 16"/>
</dbReference>
<dbReference type="EMBL" id="CM045880">
    <property type="protein sequence ID" value="KAI7938513.1"/>
    <property type="molecule type" value="Genomic_DNA"/>
</dbReference>
<reference evidence="2" key="1">
    <citation type="journal article" date="2018" name="BMC Genomics">
        <title>Genomic insights into host adaptation between the wheat stripe rust pathogen (Puccinia striiformis f. sp. tritici) and the barley stripe rust pathogen (Puccinia striiformis f. sp. hordei).</title>
        <authorList>
            <person name="Xia C."/>
            <person name="Wang M."/>
            <person name="Yin C."/>
            <person name="Cornejo O.E."/>
            <person name="Hulbert S.H."/>
            <person name="Chen X."/>
        </authorList>
    </citation>
    <scope>NUCLEOTIDE SEQUENCE [LARGE SCALE GENOMIC DNA]</scope>
    <source>
        <strain evidence="2">93-210</strain>
    </source>
</reference>
<proteinExistence type="predicted"/>
<reference evidence="1 2" key="3">
    <citation type="journal article" date="2022" name="Microbiol. Spectr.">
        <title>Folding features and dynamics of 3D genome architecture in plant fungal pathogens.</title>
        <authorList>
            <person name="Xia C."/>
        </authorList>
    </citation>
    <scope>NUCLEOTIDE SEQUENCE [LARGE SCALE GENOMIC DNA]</scope>
    <source>
        <strain evidence="1 2">93-210</strain>
    </source>
</reference>
<sequence length="77" mass="8574">MISKVLIPLVNLYYVLAFLLTNHIVFAPKTPQPPPQPAPQPLPRATSTSRDYRFPEYPDLDIKLLDKKAPGCGCIIA</sequence>
<evidence type="ECO:0000313" key="1">
    <source>
        <dbReference type="EMBL" id="KAI7938513.1"/>
    </source>
</evidence>
<comment type="caution">
    <text evidence="1">The sequence shown here is derived from an EMBL/GenBank/DDBJ whole genome shotgun (WGS) entry which is preliminary data.</text>
</comment>
<gene>
    <name evidence="1" type="ORF">MJO28_015433</name>
</gene>
<protein>
    <submittedName>
        <fullName evidence="1">Uncharacterized protein</fullName>
    </submittedName>
</protein>
<accession>A0ACC0DUB0</accession>
<evidence type="ECO:0000313" key="2">
    <source>
        <dbReference type="Proteomes" id="UP001060170"/>
    </source>
</evidence>
<keyword evidence="2" id="KW-1185">Reference proteome</keyword>